<dbReference type="EMBL" id="JBHUCP010000018">
    <property type="protein sequence ID" value="MFD1532553.1"/>
    <property type="molecule type" value="Genomic_DNA"/>
</dbReference>
<name>A0ABW4FQA7_9PSEU</name>
<gene>
    <name evidence="6" type="ORF">ACFSCY_24305</name>
</gene>
<comment type="caution">
    <text evidence="6">The sequence shown here is derived from an EMBL/GenBank/DDBJ whole genome shotgun (WGS) entry which is preliminary data.</text>
</comment>
<dbReference type="InterPro" id="IPR050172">
    <property type="entry name" value="SsuD_RutA_monooxygenase"/>
</dbReference>
<dbReference type="Gene3D" id="3.20.20.30">
    <property type="entry name" value="Luciferase-like domain"/>
    <property type="match status" value="1"/>
</dbReference>
<dbReference type="InterPro" id="IPR037217">
    <property type="entry name" value="Trp/Indoleamine_2_3_dOase-like"/>
</dbReference>
<evidence type="ECO:0000256" key="2">
    <source>
        <dbReference type="ARBA" id="ARBA00022643"/>
    </source>
</evidence>
<protein>
    <submittedName>
        <fullName evidence="6">LLM class flavin-dependent oxidoreductase</fullName>
    </submittedName>
</protein>
<organism evidence="6 7">
    <name type="scientific">Pseudonocardia aurantiaca</name>
    <dbReference type="NCBI Taxonomy" id="75290"/>
    <lineage>
        <taxon>Bacteria</taxon>
        <taxon>Bacillati</taxon>
        <taxon>Actinomycetota</taxon>
        <taxon>Actinomycetes</taxon>
        <taxon>Pseudonocardiales</taxon>
        <taxon>Pseudonocardiaceae</taxon>
        <taxon>Pseudonocardia</taxon>
    </lineage>
</organism>
<dbReference type="InterPro" id="IPR036661">
    <property type="entry name" value="Luciferase-like_sf"/>
</dbReference>
<keyword evidence="3" id="KW-0560">Oxidoreductase</keyword>
<feature type="domain" description="Luciferase-like" evidence="5">
    <location>
        <begin position="409"/>
        <end position="622"/>
    </location>
</feature>
<keyword evidence="2" id="KW-0288">FMN</keyword>
<evidence type="ECO:0000256" key="1">
    <source>
        <dbReference type="ARBA" id="ARBA00022630"/>
    </source>
</evidence>
<dbReference type="Gene3D" id="1.20.58.480">
    <property type="match status" value="1"/>
</dbReference>
<evidence type="ECO:0000256" key="3">
    <source>
        <dbReference type="ARBA" id="ARBA00023002"/>
    </source>
</evidence>
<dbReference type="SUPFAM" id="SSF140959">
    <property type="entry name" value="Indolic compounds 2,3-dioxygenase-like"/>
    <property type="match status" value="1"/>
</dbReference>
<sequence>MSTTSTVRTDRQTGNVRLLGEIERWRHSEPEALRLAHLVTDEVRRTGRHHLADGLLDALDALHRRHCGRDAFLDTFLDAVLARRRDRFRNQTYLALPLVELVRADLGVDAERMSALLMADVVRHERQATGLDTRTRDTRVRHATRFVADVHPVLDVNWLPGDRADAVVEQWFGLTALPVSLEHDEYFFIRALQAHEMVFTTLTDELRAATQALRLGDLTIATARMRRAVDVFDRAAMLFRLVATMRPAAFHAFRQYTEGASAIQSEAYKRFELACGTPSAQRLLSEAFENVPAVRAEAPSLDNFSRAWQDLGARGPAAAELARTVEQLEADHQRWKTTHCSLAAAMLGSAHGSGYTEGVPYLRRCVENRLFDLGSRTKTSTPSPKPAQHGIRSALWLPLFDDLADPLVVARLAAEAEEAGWHGVFVWDHLRWGEPVEEVADPWITLAAIATATERVRIGPMVTPLPRRRPVKLAKETVTLDQLSNGRLTLGVGLGSDRFGLELSTTGEELDDRVRGRMLDESLTVLAAAWSGEPVHHGGEHYTVDGLRLLPRPVQRPGIPVWTAALPGNAGPLRRAARHDGFFPVGVSDPDQFAEMVDSVTGLRAAEGQDPAAPYDVAVALPPGTDPAPYISAGATWWMVEFPWGAVSEDSVRGVLREGPAT</sequence>
<dbReference type="SUPFAM" id="SSF51679">
    <property type="entry name" value="Bacterial luciferase-like"/>
    <property type="match status" value="1"/>
</dbReference>
<evidence type="ECO:0000259" key="5">
    <source>
        <dbReference type="Pfam" id="PF00296"/>
    </source>
</evidence>
<dbReference type="InterPro" id="IPR004981">
    <property type="entry name" value="Trp_2_3_dOase"/>
</dbReference>
<evidence type="ECO:0000313" key="7">
    <source>
        <dbReference type="Proteomes" id="UP001597145"/>
    </source>
</evidence>
<keyword evidence="7" id="KW-1185">Reference proteome</keyword>
<keyword evidence="1" id="KW-0285">Flavoprotein</keyword>
<dbReference type="Proteomes" id="UP001597145">
    <property type="component" value="Unassembled WGS sequence"/>
</dbReference>
<evidence type="ECO:0000313" key="6">
    <source>
        <dbReference type="EMBL" id="MFD1532553.1"/>
    </source>
</evidence>
<reference evidence="7" key="1">
    <citation type="journal article" date="2019" name="Int. J. Syst. Evol. Microbiol.">
        <title>The Global Catalogue of Microorganisms (GCM) 10K type strain sequencing project: providing services to taxonomists for standard genome sequencing and annotation.</title>
        <authorList>
            <consortium name="The Broad Institute Genomics Platform"/>
            <consortium name="The Broad Institute Genome Sequencing Center for Infectious Disease"/>
            <person name="Wu L."/>
            <person name="Ma J."/>
        </authorList>
    </citation>
    <scope>NUCLEOTIDE SEQUENCE [LARGE SCALE GENOMIC DNA]</scope>
    <source>
        <strain evidence="7">JCM 12165</strain>
    </source>
</reference>
<proteinExistence type="predicted"/>
<dbReference type="PANTHER" id="PTHR42847:SF4">
    <property type="entry name" value="ALKANESULFONATE MONOOXYGENASE-RELATED"/>
    <property type="match status" value="1"/>
</dbReference>
<dbReference type="Pfam" id="PF00296">
    <property type="entry name" value="Bac_luciferase"/>
    <property type="match status" value="1"/>
</dbReference>
<accession>A0ABW4FQA7</accession>
<dbReference type="Pfam" id="PF03301">
    <property type="entry name" value="Trp_dioxygenase"/>
    <property type="match status" value="1"/>
</dbReference>
<keyword evidence="4" id="KW-0503">Monooxygenase</keyword>
<dbReference type="InterPro" id="IPR011251">
    <property type="entry name" value="Luciferase-like_dom"/>
</dbReference>
<evidence type="ECO:0000256" key="4">
    <source>
        <dbReference type="ARBA" id="ARBA00023033"/>
    </source>
</evidence>
<dbReference type="PANTHER" id="PTHR42847">
    <property type="entry name" value="ALKANESULFONATE MONOOXYGENASE"/>
    <property type="match status" value="1"/>
</dbReference>
<dbReference type="RefSeq" id="WP_343986177.1">
    <property type="nucleotide sequence ID" value="NZ_BAAAJG010000027.1"/>
</dbReference>